<evidence type="ECO:0000256" key="1">
    <source>
        <dbReference type="SAM" id="Coils"/>
    </source>
</evidence>
<name>A0A2U3L4S5_9BACT</name>
<reference evidence="4" key="1">
    <citation type="submission" date="2018-02" db="EMBL/GenBank/DDBJ databases">
        <authorList>
            <person name="Hausmann B."/>
        </authorList>
    </citation>
    <scope>NUCLEOTIDE SEQUENCE [LARGE SCALE GENOMIC DNA]</scope>
    <source>
        <strain evidence="4">Peat soil MAG SbA1</strain>
    </source>
</reference>
<gene>
    <name evidence="3" type="ORF">SBA1_690020</name>
</gene>
<sequence>MADEGNQVLMEHHSNTGKWLLLLLAVIVVAAFGYVQYVTHAKINQLTDQLATSQAQVKELADRMQTAEAQEETLAHQAGMTKKELVQKTAELQAEQTQERAAQSRLEAQQKEQIGQVTGEIAGVKTDVGGVKTDVASTKADLEATKAKLQSTIGDLGVQSGLIATTRSDLETLKHKGDRNYYEFTLLKGAKPQPVATVSLELKKTDAKKGKFTMNVTADDKTIEKKDRNIAEPIQFYCGRDHLLFELVVWTVDKNKATGYLSTPKSAPVPVTAN</sequence>
<keyword evidence="2" id="KW-0472">Membrane</keyword>
<keyword evidence="2" id="KW-1133">Transmembrane helix</keyword>
<accession>A0A2U3L4S5</accession>
<dbReference type="AlphaFoldDB" id="A0A2U3L4S5"/>
<proteinExistence type="predicted"/>
<evidence type="ECO:0000313" key="3">
    <source>
        <dbReference type="EMBL" id="SPF46923.1"/>
    </source>
</evidence>
<dbReference type="OrthoDB" id="128618at2"/>
<feature type="transmembrane region" description="Helical" evidence="2">
    <location>
        <begin position="19"/>
        <end position="37"/>
    </location>
</feature>
<feature type="coiled-coil region" evidence="1">
    <location>
        <begin position="43"/>
        <end position="114"/>
    </location>
</feature>
<keyword evidence="1" id="KW-0175">Coiled coil</keyword>
<keyword evidence="2" id="KW-0812">Transmembrane</keyword>
<organism evidence="3 4">
    <name type="scientific">Candidatus Sulfotelmatobacter kueseliae</name>
    <dbReference type="NCBI Taxonomy" id="2042962"/>
    <lineage>
        <taxon>Bacteria</taxon>
        <taxon>Pseudomonadati</taxon>
        <taxon>Acidobacteriota</taxon>
        <taxon>Terriglobia</taxon>
        <taxon>Terriglobales</taxon>
        <taxon>Candidatus Korobacteraceae</taxon>
        <taxon>Candidatus Sulfotelmatobacter</taxon>
    </lineage>
</organism>
<evidence type="ECO:0000256" key="2">
    <source>
        <dbReference type="SAM" id="Phobius"/>
    </source>
</evidence>
<dbReference type="EMBL" id="OMOD01000165">
    <property type="protein sequence ID" value="SPF46923.1"/>
    <property type="molecule type" value="Genomic_DNA"/>
</dbReference>
<dbReference type="Proteomes" id="UP000238701">
    <property type="component" value="Unassembled WGS sequence"/>
</dbReference>
<protein>
    <submittedName>
        <fullName evidence="3">Uncharacterized protein</fullName>
    </submittedName>
</protein>
<evidence type="ECO:0000313" key="4">
    <source>
        <dbReference type="Proteomes" id="UP000238701"/>
    </source>
</evidence>